<sequence>MSTLGRRFSTASSTSLLSGAAPQPSRSSELRSYWSTSGCLARKTISGGASDADVTRYFWMVDRKSVGSNLGSDTIWRWLIRACSSIM</sequence>
<dbReference type="EMBL" id="GGFL01011036">
    <property type="protein sequence ID" value="MBW75214.1"/>
    <property type="molecule type" value="Transcribed_RNA"/>
</dbReference>
<feature type="region of interest" description="Disordered" evidence="1">
    <location>
        <begin position="1"/>
        <end position="29"/>
    </location>
</feature>
<name>A0A2M4DC95_ANODA</name>
<proteinExistence type="predicted"/>
<evidence type="ECO:0000256" key="1">
    <source>
        <dbReference type="SAM" id="MobiDB-lite"/>
    </source>
</evidence>
<accession>A0A2M4DC95</accession>
<organism evidence="2">
    <name type="scientific">Anopheles darlingi</name>
    <name type="common">Mosquito</name>
    <dbReference type="NCBI Taxonomy" id="43151"/>
    <lineage>
        <taxon>Eukaryota</taxon>
        <taxon>Metazoa</taxon>
        <taxon>Ecdysozoa</taxon>
        <taxon>Arthropoda</taxon>
        <taxon>Hexapoda</taxon>
        <taxon>Insecta</taxon>
        <taxon>Pterygota</taxon>
        <taxon>Neoptera</taxon>
        <taxon>Endopterygota</taxon>
        <taxon>Diptera</taxon>
        <taxon>Nematocera</taxon>
        <taxon>Culicoidea</taxon>
        <taxon>Culicidae</taxon>
        <taxon>Anophelinae</taxon>
        <taxon>Anopheles</taxon>
    </lineage>
</organism>
<protein>
    <submittedName>
        <fullName evidence="2">Putative secreted protein</fullName>
    </submittedName>
</protein>
<reference evidence="2" key="1">
    <citation type="submission" date="2018-01" db="EMBL/GenBank/DDBJ databases">
        <title>An insight into the sialome of Amazonian anophelines.</title>
        <authorList>
            <person name="Ribeiro J.M."/>
            <person name="Scarpassa V."/>
            <person name="Calvo E."/>
        </authorList>
    </citation>
    <scope>NUCLEOTIDE SEQUENCE</scope>
</reference>
<feature type="compositionally biased region" description="Low complexity" evidence="1">
    <location>
        <begin position="9"/>
        <end position="21"/>
    </location>
</feature>
<evidence type="ECO:0000313" key="2">
    <source>
        <dbReference type="EMBL" id="MBW75214.1"/>
    </source>
</evidence>
<dbReference type="AlphaFoldDB" id="A0A2M4DC95"/>